<proteinExistence type="predicted"/>
<protein>
    <submittedName>
        <fullName evidence="1">Uncharacterized protein</fullName>
    </submittedName>
</protein>
<dbReference type="AlphaFoldDB" id="A0A644ZA30"/>
<dbReference type="EMBL" id="VSSQ01007980">
    <property type="protein sequence ID" value="MPM37527.1"/>
    <property type="molecule type" value="Genomic_DNA"/>
</dbReference>
<comment type="caution">
    <text evidence="1">The sequence shown here is derived from an EMBL/GenBank/DDBJ whole genome shotgun (WGS) entry which is preliminary data.</text>
</comment>
<name>A0A644ZA30_9ZZZZ</name>
<organism evidence="1">
    <name type="scientific">bioreactor metagenome</name>
    <dbReference type="NCBI Taxonomy" id="1076179"/>
    <lineage>
        <taxon>unclassified sequences</taxon>
        <taxon>metagenomes</taxon>
        <taxon>ecological metagenomes</taxon>
    </lineage>
</organism>
<evidence type="ECO:0000313" key="1">
    <source>
        <dbReference type="EMBL" id="MPM37527.1"/>
    </source>
</evidence>
<sequence length="97" mass="11233">MVTVVGKTGDMRHRLPITQLWYCFWKQTITRFGFTIIFWNDFPYDDPGIDPCQLFIHLPKNFVQSFPGLHTGECDAGFTTLDVDPPILHIEVGFRQS</sequence>
<accession>A0A644ZA30</accession>
<gene>
    <name evidence="1" type="ORF">SDC9_84145</name>
</gene>
<reference evidence="1" key="1">
    <citation type="submission" date="2019-08" db="EMBL/GenBank/DDBJ databases">
        <authorList>
            <person name="Kucharzyk K."/>
            <person name="Murdoch R.W."/>
            <person name="Higgins S."/>
            <person name="Loffler F."/>
        </authorList>
    </citation>
    <scope>NUCLEOTIDE SEQUENCE</scope>
</reference>